<proteinExistence type="predicted"/>
<feature type="transmembrane region" description="Helical" evidence="1">
    <location>
        <begin position="78"/>
        <end position="102"/>
    </location>
</feature>
<protein>
    <submittedName>
        <fullName evidence="3">Uncharacterized protein</fullName>
    </submittedName>
</protein>
<name>A0A0G1IJH0_9BACT</name>
<dbReference type="EMBL" id="LCIR01000011">
    <property type="protein sequence ID" value="KKT59516.1"/>
    <property type="molecule type" value="Genomic_DNA"/>
</dbReference>
<keyword evidence="1" id="KW-1133">Transmembrane helix</keyword>
<reference evidence="3 4" key="1">
    <citation type="journal article" date="2015" name="Nature">
        <title>rRNA introns, odd ribosomes, and small enigmatic genomes across a large radiation of phyla.</title>
        <authorList>
            <person name="Brown C.T."/>
            <person name="Hug L.A."/>
            <person name="Thomas B.C."/>
            <person name="Sharon I."/>
            <person name="Castelle C.J."/>
            <person name="Singh A."/>
            <person name="Wilkins M.J."/>
            <person name="Williams K.H."/>
            <person name="Banfield J.F."/>
        </authorList>
    </citation>
    <scope>NUCLEOTIDE SEQUENCE [LARGE SCALE GENOMIC DNA]</scope>
</reference>
<dbReference type="Proteomes" id="UP000034087">
    <property type="component" value="Unassembled WGS sequence"/>
</dbReference>
<evidence type="ECO:0000256" key="2">
    <source>
        <dbReference type="SAM" id="SignalP"/>
    </source>
</evidence>
<evidence type="ECO:0000313" key="4">
    <source>
        <dbReference type="Proteomes" id="UP000034087"/>
    </source>
</evidence>
<feature type="transmembrane region" description="Helical" evidence="1">
    <location>
        <begin position="108"/>
        <end position="127"/>
    </location>
</feature>
<keyword evidence="1" id="KW-0472">Membrane</keyword>
<keyword evidence="2" id="KW-0732">Signal</keyword>
<evidence type="ECO:0000313" key="3">
    <source>
        <dbReference type="EMBL" id="KKT59516.1"/>
    </source>
</evidence>
<feature type="chain" id="PRO_5002537800" evidence="2">
    <location>
        <begin position="26"/>
        <end position="131"/>
    </location>
</feature>
<feature type="signal peptide" evidence="2">
    <location>
        <begin position="1"/>
        <end position="25"/>
    </location>
</feature>
<evidence type="ECO:0000256" key="1">
    <source>
        <dbReference type="SAM" id="Phobius"/>
    </source>
</evidence>
<accession>A0A0G1IJH0</accession>
<sequence length="131" mass="14265">MKKLAFVVSVLLLTAVFTAPLSASAAESPKIKPGSFLYGFVTTFEKVNLFFTFNIWIILGIVSIILLAVYFRRGRNALWGGLTAGVIIGFIIALFSGFNWYIVGKGAISGTMVGFVTELLGTLSDYLKKRT</sequence>
<keyword evidence="1" id="KW-0812">Transmembrane</keyword>
<feature type="transmembrane region" description="Helical" evidence="1">
    <location>
        <begin position="49"/>
        <end position="71"/>
    </location>
</feature>
<dbReference type="AlphaFoldDB" id="A0A0G1IJH0"/>
<gene>
    <name evidence="3" type="ORF">UW53_C0011G0045</name>
</gene>
<organism evidence="3 4">
    <name type="scientific">Candidatus Giovannonibacteria bacterium GW2011_GWA1_44_25</name>
    <dbReference type="NCBI Taxonomy" id="1618645"/>
    <lineage>
        <taxon>Bacteria</taxon>
        <taxon>Candidatus Giovannoniibacteriota</taxon>
    </lineage>
</organism>
<comment type="caution">
    <text evidence="3">The sequence shown here is derived from an EMBL/GenBank/DDBJ whole genome shotgun (WGS) entry which is preliminary data.</text>
</comment>